<evidence type="ECO:0000313" key="2">
    <source>
        <dbReference type="EMBL" id="KLT42025.1"/>
    </source>
</evidence>
<accession>A0A0J0XLQ3</accession>
<proteinExistence type="predicted"/>
<sequence length="55" mass="5774">MILTILAATPAHTRAPVSVAPLEFAIVAAAVLGCTWVLTRAREAQPDVEAAYPKT</sequence>
<reference evidence="2 3" key="1">
    <citation type="submission" date="2015-03" db="EMBL/GenBank/DDBJ databases">
        <title>Genomics and transcriptomics of the oil-accumulating basidiomycete yeast T. oleaginosus allow insights into substrate utilization and the diverse evolutionary trajectories of mating systems in fungi.</title>
        <authorList>
            <consortium name="DOE Joint Genome Institute"/>
            <person name="Kourist R."/>
            <person name="Kracht O."/>
            <person name="Bracharz F."/>
            <person name="Lipzen A."/>
            <person name="Nolan M."/>
            <person name="Ohm R."/>
            <person name="Grigoriev I."/>
            <person name="Sun S."/>
            <person name="Heitman J."/>
            <person name="Bruck T."/>
            <person name="Nowrousian M."/>
        </authorList>
    </citation>
    <scope>NUCLEOTIDE SEQUENCE [LARGE SCALE GENOMIC DNA]</scope>
    <source>
        <strain evidence="2 3">IBC0246</strain>
    </source>
</reference>
<dbReference type="EMBL" id="KQ087210">
    <property type="protein sequence ID" value="KLT42025.1"/>
    <property type="molecule type" value="Genomic_DNA"/>
</dbReference>
<name>A0A0J0XLQ3_9TREE</name>
<protein>
    <submittedName>
        <fullName evidence="2">Uncharacterized protein</fullName>
    </submittedName>
</protein>
<dbReference type="RefSeq" id="XP_018278516.1">
    <property type="nucleotide sequence ID" value="XM_018423330.1"/>
</dbReference>
<feature type="transmembrane region" description="Helical" evidence="1">
    <location>
        <begin position="20"/>
        <end position="38"/>
    </location>
</feature>
<keyword evidence="1" id="KW-1133">Transmembrane helix</keyword>
<dbReference type="Proteomes" id="UP000053611">
    <property type="component" value="Unassembled WGS sequence"/>
</dbReference>
<gene>
    <name evidence="2" type="ORF">CC85DRAFT_285955</name>
</gene>
<keyword evidence="3" id="KW-1185">Reference proteome</keyword>
<keyword evidence="1" id="KW-0472">Membrane</keyword>
<dbReference type="AlphaFoldDB" id="A0A0J0XLQ3"/>
<organism evidence="2 3">
    <name type="scientific">Cutaneotrichosporon oleaginosum</name>
    <dbReference type="NCBI Taxonomy" id="879819"/>
    <lineage>
        <taxon>Eukaryota</taxon>
        <taxon>Fungi</taxon>
        <taxon>Dikarya</taxon>
        <taxon>Basidiomycota</taxon>
        <taxon>Agaricomycotina</taxon>
        <taxon>Tremellomycetes</taxon>
        <taxon>Trichosporonales</taxon>
        <taxon>Trichosporonaceae</taxon>
        <taxon>Cutaneotrichosporon</taxon>
    </lineage>
</organism>
<keyword evidence="1" id="KW-0812">Transmembrane</keyword>
<evidence type="ECO:0000256" key="1">
    <source>
        <dbReference type="SAM" id="Phobius"/>
    </source>
</evidence>
<evidence type="ECO:0000313" key="3">
    <source>
        <dbReference type="Proteomes" id="UP000053611"/>
    </source>
</evidence>
<dbReference type="GeneID" id="28983933"/>